<protein>
    <submittedName>
        <fullName evidence="2">Uncharacterized protein</fullName>
    </submittedName>
</protein>
<sequence>MRETLRSRARFGPNYTRTATVLFPDFIIQIYDRKKTWQSSRQIILRQLTKKGCYGSVTRYDSRDTGDRPLATGSDVDSVMNSVGR</sequence>
<dbReference type="HOGENOM" id="CLU_2514197_0_0_1"/>
<evidence type="ECO:0000313" key="3">
    <source>
        <dbReference type="Proteomes" id="UP000011668"/>
    </source>
</evidence>
<proteinExistence type="predicted"/>
<keyword evidence="3" id="KW-1185">Reference proteome</keyword>
<accession>L8WWF6</accession>
<reference evidence="2 3" key="1">
    <citation type="journal article" date="2013" name="Nat. Commun.">
        <title>The evolution and pathogenic mechanisms of the rice sheath blight pathogen.</title>
        <authorList>
            <person name="Zheng A."/>
            <person name="Lin R."/>
            <person name="Xu L."/>
            <person name="Qin P."/>
            <person name="Tang C."/>
            <person name="Ai P."/>
            <person name="Zhang D."/>
            <person name="Liu Y."/>
            <person name="Sun Z."/>
            <person name="Feng H."/>
            <person name="Wang Y."/>
            <person name="Chen Y."/>
            <person name="Liang X."/>
            <person name="Fu R."/>
            <person name="Li Q."/>
            <person name="Zhang J."/>
            <person name="Yu X."/>
            <person name="Xie Z."/>
            <person name="Ding L."/>
            <person name="Guan P."/>
            <person name="Tang J."/>
            <person name="Liang Y."/>
            <person name="Wang S."/>
            <person name="Deng Q."/>
            <person name="Li S."/>
            <person name="Zhu J."/>
            <person name="Wang L."/>
            <person name="Liu H."/>
            <person name="Li P."/>
        </authorList>
    </citation>
    <scope>NUCLEOTIDE SEQUENCE [LARGE SCALE GENOMIC DNA]</scope>
    <source>
        <strain evidence="3">AG-1 IA</strain>
    </source>
</reference>
<gene>
    <name evidence="2" type="ORF">AG1IA_03675</name>
</gene>
<comment type="caution">
    <text evidence="2">The sequence shown here is derived from an EMBL/GenBank/DDBJ whole genome shotgun (WGS) entry which is preliminary data.</text>
</comment>
<dbReference type="EMBL" id="AFRT01000868">
    <property type="protein sequence ID" value="ELU42290.1"/>
    <property type="molecule type" value="Genomic_DNA"/>
</dbReference>
<dbReference type="AlphaFoldDB" id="L8WWF6"/>
<evidence type="ECO:0000256" key="1">
    <source>
        <dbReference type="SAM" id="MobiDB-lite"/>
    </source>
</evidence>
<evidence type="ECO:0000313" key="2">
    <source>
        <dbReference type="EMBL" id="ELU42290.1"/>
    </source>
</evidence>
<organism evidence="2 3">
    <name type="scientific">Thanatephorus cucumeris (strain AG1-IA)</name>
    <name type="common">Rice sheath blight fungus</name>
    <name type="synonym">Rhizoctonia solani</name>
    <dbReference type="NCBI Taxonomy" id="983506"/>
    <lineage>
        <taxon>Eukaryota</taxon>
        <taxon>Fungi</taxon>
        <taxon>Dikarya</taxon>
        <taxon>Basidiomycota</taxon>
        <taxon>Agaricomycotina</taxon>
        <taxon>Agaricomycetes</taxon>
        <taxon>Cantharellales</taxon>
        <taxon>Ceratobasidiaceae</taxon>
        <taxon>Rhizoctonia</taxon>
        <taxon>Rhizoctonia solani AG-1</taxon>
    </lineage>
</organism>
<feature type="region of interest" description="Disordered" evidence="1">
    <location>
        <begin position="60"/>
        <end position="85"/>
    </location>
</feature>
<name>L8WWF6_THACA</name>
<dbReference type="Proteomes" id="UP000011668">
    <property type="component" value="Unassembled WGS sequence"/>
</dbReference>